<dbReference type="GO" id="GO:0046872">
    <property type="term" value="F:metal ion binding"/>
    <property type="evidence" value="ECO:0007669"/>
    <property type="project" value="UniProtKB-KW"/>
</dbReference>
<dbReference type="Pfam" id="PF13735">
    <property type="entry name" value="tRNA_NucTran2_2"/>
    <property type="match status" value="1"/>
</dbReference>
<keyword evidence="5" id="KW-0694">RNA-binding</keyword>
<protein>
    <submittedName>
        <fullName evidence="7">Poly A polymerase</fullName>
        <ecNumber evidence="7">2.7.7.19</ecNumber>
    </submittedName>
</protein>
<keyword evidence="8" id="KW-1185">Reference proteome</keyword>
<dbReference type="EMBL" id="CP003583">
    <property type="protein sequence ID" value="AFK58741.1"/>
    <property type="molecule type" value="Genomic_DNA"/>
</dbReference>
<keyword evidence="4" id="KW-0460">Magnesium</keyword>
<dbReference type="Gene3D" id="1.10.246.80">
    <property type="match status" value="1"/>
</dbReference>
<name>I3U153_ENTFD</name>
<feature type="domain" description="CCA-adding enzyme C-terminal" evidence="6">
    <location>
        <begin position="2"/>
        <end position="147"/>
    </location>
</feature>
<dbReference type="Proteomes" id="UP000005269">
    <property type="component" value="Chromosome"/>
</dbReference>
<evidence type="ECO:0000256" key="2">
    <source>
        <dbReference type="ARBA" id="ARBA00022695"/>
    </source>
</evidence>
<dbReference type="Gene3D" id="1.20.58.560">
    <property type="match status" value="1"/>
</dbReference>
<evidence type="ECO:0000313" key="7">
    <source>
        <dbReference type="EMBL" id="AFK58741.1"/>
    </source>
</evidence>
<dbReference type="KEGG" id="efu:HMPREF0351_11117"/>
<keyword evidence="1" id="KW-0819">tRNA processing</keyword>
<evidence type="ECO:0000259" key="6">
    <source>
        <dbReference type="Pfam" id="PF13735"/>
    </source>
</evidence>
<sequence length="153" mass="17611">MKEESQAWALLISQLDLKENEIRSFLKSWKCSNQMIKDVQALVQGLRQRETGALEPFELYFLGKKHALQVEELMIYFDETPQMDAVGESYDRLPIKSLSELAVDGKILLEETGKKPGKWVSEALQLAEKAVVEQRIKNDKKQVLDFLSKEKLI</sequence>
<evidence type="ECO:0000256" key="5">
    <source>
        <dbReference type="ARBA" id="ARBA00022884"/>
    </source>
</evidence>
<dbReference type="GO" id="GO:1990817">
    <property type="term" value="F:poly(A) RNA polymerase activity"/>
    <property type="evidence" value="ECO:0007669"/>
    <property type="project" value="UniProtKB-EC"/>
</dbReference>
<keyword evidence="2 7" id="KW-0548">Nucleotidyltransferase</keyword>
<gene>
    <name evidence="7" type="primary">papS</name>
    <name evidence="7" type="ORF">HMPREF0351_11117</name>
</gene>
<dbReference type="GO" id="GO:0003723">
    <property type="term" value="F:RNA binding"/>
    <property type="evidence" value="ECO:0007669"/>
    <property type="project" value="UniProtKB-KW"/>
</dbReference>
<evidence type="ECO:0000256" key="3">
    <source>
        <dbReference type="ARBA" id="ARBA00022723"/>
    </source>
</evidence>
<evidence type="ECO:0000313" key="8">
    <source>
        <dbReference type="Proteomes" id="UP000005269"/>
    </source>
</evidence>
<proteinExistence type="predicted"/>
<evidence type="ECO:0000256" key="4">
    <source>
        <dbReference type="ARBA" id="ARBA00022842"/>
    </source>
</evidence>
<dbReference type="AlphaFoldDB" id="I3U153"/>
<dbReference type="EC" id="2.7.7.19" evidence="7"/>
<reference evidence="7 8" key="1">
    <citation type="journal article" date="2012" name="BMC Microbiol.">
        <title>Complete genome sequence of Enterococcus faecium strain TX16 and comparative genomic analysis of Enterococcus faecium genomes.</title>
        <authorList>
            <person name="Qin X."/>
            <person name="Galloway-Pena J.R."/>
            <person name="Sillanpaa J."/>
            <person name="Hyeob Roh J."/>
            <person name="Nallapareddy S.R."/>
            <person name="Chowdhury S."/>
            <person name="Bourgogne A."/>
            <person name="Choudhury T."/>
            <person name="Munzy D.M."/>
            <person name="Buhay C.J."/>
            <person name="Ding Y."/>
            <person name="Dugan-Rocha S."/>
            <person name="Liu W."/>
            <person name="Kovar C."/>
            <person name="Sodergren E."/>
            <person name="Highlander S."/>
            <person name="Petrosino J.F."/>
            <person name="Worley K.C."/>
            <person name="Gibbs R.A."/>
            <person name="Weinstock G.M."/>
            <person name="Murray B.E."/>
        </authorList>
    </citation>
    <scope>NUCLEOTIDE SEQUENCE [LARGE SCALE GENOMIC DNA]</scope>
    <source>
        <strain evidence="8">ATCC BAA-472 / TX0016 / DO</strain>
    </source>
</reference>
<dbReference type="InterPro" id="IPR032810">
    <property type="entry name" value="CCA-adding_enz_C"/>
</dbReference>
<keyword evidence="7" id="KW-0808">Transferase</keyword>
<organism evidence="7 8">
    <name type="scientific">Enterococcus faecium (strain ATCC BAA-472 / TX0016 / DO)</name>
    <dbReference type="NCBI Taxonomy" id="333849"/>
    <lineage>
        <taxon>Bacteria</taxon>
        <taxon>Bacillati</taxon>
        <taxon>Bacillota</taxon>
        <taxon>Bacilli</taxon>
        <taxon>Lactobacillales</taxon>
        <taxon>Enterococcaceae</taxon>
        <taxon>Enterococcus</taxon>
    </lineage>
</organism>
<accession>I3U153</accession>
<dbReference type="SUPFAM" id="SSF81891">
    <property type="entry name" value="Poly A polymerase C-terminal region-like"/>
    <property type="match status" value="1"/>
</dbReference>
<dbReference type="HOGENOM" id="CLU_1710429_0_0_9"/>
<dbReference type="GO" id="GO:0008033">
    <property type="term" value="P:tRNA processing"/>
    <property type="evidence" value="ECO:0007669"/>
    <property type="project" value="UniProtKB-KW"/>
</dbReference>
<keyword evidence="3" id="KW-0479">Metal-binding</keyword>
<evidence type="ECO:0000256" key="1">
    <source>
        <dbReference type="ARBA" id="ARBA00022694"/>
    </source>
</evidence>